<dbReference type="EMBL" id="BONV01000011">
    <property type="protein sequence ID" value="GIG79974.1"/>
    <property type="molecule type" value="Genomic_DNA"/>
</dbReference>
<keyword evidence="2" id="KW-1185">Reference proteome</keyword>
<comment type="caution">
    <text evidence="1">The sequence shown here is derived from an EMBL/GenBank/DDBJ whole genome shotgun (WGS) entry which is preliminary data.</text>
</comment>
<name>A0A8J3M5S3_9ACTN</name>
<organism evidence="1 2">
    <name type="scientific">Planotetraspora kaengkrachanensis</name>
    <dbReference type="NCBI Taxonomy" id="575193"/>
    <lineage>
        <taxon>Bacteria</taxon>
        <taxon>Bacillati</taxon>
        <taxon>Actinomycetota</taxon>
        <taxon>Actinomycetes</taxon>
        <taxon>Streptosporangiales</taxon>
        <taxon>Streptosporangiaceae</taxon>
        <taxon>Planotetraspora</taxon>
    </lineage>
</organism>
<protein>
    <submittedName>
        <fullName evidence="1">Uncharacterized protein</fullName>
    </submittedName>
</protein>
<evidence type="ECO:0000313" key="1">
    <source>
        <dbReference type="EMBL" id="GIG79974.1"/>
    </source>
</evidence>
<gene>
    <name evidence="1" type="ORF">Pka01_31010</name>
</gene>
<sequence length="102" mass="11910">MRIGGRVLVRPLLQIPVRPWRSESYQSPFYYPGTVIEINENGRARVELDESLYPAPWGSRIQLFHTAEIHRYGCNCDECGTPGRDIYRFRADQAQRRDESQP</sequence>
<dbReference type="RefSeq" id="WP_203883409.1">
    <property type="nucleotide sequence ID" value="NZ_BAABHH010000005.1"/>
</dbReference>
<dbReference type="AlphaFoldDB" id="A0A8J3M5S3"/>
<evidence type="ECO:0000313" key="2">
    <source>
        <dbReference type="Proteomes" id="UP000630097"/>
    </source>
</evidence>
<proteinExistence type="predicted"/>
<accession>A0A8J3M5S3</accession>
<reference evidence="1 2" key="1">
    <citation type="submission" date="2021-01" db="EMBL/GenBank/DDBJ databases">
        <title>Whole genome shotgun sequence of Planotetraspora kaengkrachanensis NBRC 104272.</title>
        <authorList>
            <person name="Komaki H."/>
            <person name="Tamura T."/>
        </authorList>
    </citation>
    <scope>NUCLEOTIDE SEQUENCE [LARGE SCALE GENOMIC DNA]</scope>
    <source>
        <strain evidence="1 2">NBRC 104272</strain>
    </source>
</reference>
<dbReference type="Proteomes" id="UP000630097">
    <property type="component" value="Unassembled WGS sequence"/>
</dbReference>